<gene>
    <name evidence="3" type="ORF">EV199_6000</name>
</gene>
<dbReference type="Gene3D" id="3.60.21.10">
    <property type="match status" value="1"/>
</dbReference>
<dbReference type="InterPro" id="IPR004843">
    <property type="entry name" value="Calcineurin-like_PHP"/>
</dbReference>
<dbReference type="PANTHER" id="PTHR43143:SF5">
    <property type="entry name" value="SECRETED PROTEIN"/>
    <property type="match status" value="1"/>
</dbReference>
<keyword evidence="4" id="KW-1185">Reference proteome</keyword>
<feature type="domain" description="Calcineurin-like phosphoesterase" evidence="2">
    <location>
        <begin position="34"/>
        <end position="254"/>
    </location>
</feature>
<keyword evidence="1" id="KW-0812">Transmembrane</keyword>
<dbReference type="PANTHER" id="PTHR43143">
    <property type="entry name" value="METALLOPHOSPHOESTERASE, CALCINEURIN SUPERFAMILY"/>
    <property type="match status" value="1"/>
</dbReference>
<protein>
    <submittedName>
        <fullName evidence="3">Calcineurin-like phosphoesterase family protein</fullName>
    </submittedName>
</protein>
<evidence type="ECO:0000256" key="1">
    <source>
        <dbReference type="SAM" id="Phobius"/>
    </source>
</evidence>
<reference evidence="3 4" key="1">
    <citation type="submission" date="2019-02" db="EMBL/GenBank/DDBJ databases">
        <title>Genomic Encyclopedia of Type Strains, Phase IV (KMG-IV): sequencing the most valuable type-strain genomes for metagenomic binning, comparative biology and taxonomic classification.</title>
        <authorList>
            <person name="Goeker M."/>
        </authorList>
    </citation>
    <scope>NUCLEOTIDE SEQUENCE [LARGE SCALE GENOMIC DNA]</scope>
    <source>
        <strain evidence="3 4">DSM 18116</strain>
    </source>
</reference>
<organism evidence="3 4">
    <name type="scientific">Pseudobacter ginsenosidimutans</name>
    <dbReference type="NCBI Taxonomy" id="661488"/>
    <lineage>
        <taxon>Bacteria</taxon>
        <taxon>Pseudomonadati</taxon>
        <taxon>Bacteroidota</taxon>
        <taxon>Chitinophagia</taxon>
        <taxon>Chitinophagales</taxon>
        <taxon>Chitinophagaceae</taxon>
        <taxon>Pseudobacter</taxon>
    </lineage>
</organism>
<dbReference type="InterPro" id="IPR029052">
    <property type="entry name" value="Metallo-depent_PP-like"/>
</dbReference>
<proteinExistence type="predicted"/>
<evidence type="ECO:0000313" key="3">
    <source>
        <dbReference type="EMBL" id="RZS63902.1"/>
    </source>
</evidence>
<dbReference type="Proteomes" id="UP000293874">
    <property type="component" value="Unassembled WGS sequence"/>
</dbReference>
<keyword evidence="1" id="KW-0472">Membrane</keyword>
<evidence type="ECO:0000313" key="4">
    <source>
        <dbReference type="Proteomes" id="UP000293874"/>
    </source>
</evidence>
<keyword evidence="1" id="KW-1133">Transmembrane helix</keyword>
<dbReference type="AlphaFoldDB" id="A0A4Q7MB08"/>
<name>A0A4Q7MB08_9BACT</name>
<evidence type="ECO:0000259" key="2">
    <source>
        <dbReference type="Pfam" id="PF00149"/>
    </source>
</evidence>
<feature type="transmembrane region" description="Helical" evidence="1">
    <location>
        <begin position="6"/>
        <end position="24"/>
    </location>
</feature>
<dbReference type="EMBL" id="SGXA01000007">
    <property type="protein sequence ID" value="RZS63902.1"/>
    <property type="molecule type" value="Genomic_DNA"/>
</dbReference>
<sequence>MNRRDALYRIGVLAGGVITGPGFISSSIFSRSFRLVILPDTQTYSKRYPEIFKAQTAWIAKHAKDIAFVLHAGDITDHNSEEQWKVAVDAMSLLDGKVPVSIVPGNHDIGSKPKLSCDVRNSDLFNRFFPYDKYSAQPEFGGAYEKGRMDNTWFSFRAAGENWMVLSLEFGPRNKVIAWANEVVAQHPKHQVILLTHAYMYADDTRIGEGDKWRPQAYGIGKDQGDDAVNDGDQIWEKLVSKHANMKMVFSGHVLFDGTGKLVSKGIHGNDVYQMLANYQEGVIGTENGGNGYLRIVTVNLRKKKISVQTYSPYLDKYKTEDDQQFEFNDVSFG</sequence>
<accession>A0A4Q7MB08</accession>
<dbReference type="InterPro" id="IPR051918">
    <property type="entry name" value="STPP_CPPED1"/>
</dbReference>
<dbReference type="GO" id="GO:0016787">
    <property type="term" value="F:hydrolase activity"/>
    <property type="evidence" value="ECO:0007669"/>
    <property type="project" value="InterPro"/>
</dbReference>
<dbReference type="SUPFAM" id="SSF56300">
    <property type="entry name" value="Metallo-dependent phosphatases"/>
    <property type="match status" value="1"/>
</dbReference>
<dbReference type="RefSeq" id="WP_207234358.1">
    <property type="nucleotide sequence ID" value="NZ_CP042431.1"/>
</dbReference>
<dbReference type="Pfam" id="PF00149">
    <property type="entry name" value="Metallophos"/>
    <property type="match status" value="1"/>
</dbReference>
<comment type="caution">
    <text evidence="3">The sequence shown here is derived from an EMBL/GenBank/DDBJ whole genome shotgun (WGS) entry which is preliminary data.</text>
</comment>